<dbReference type="Gene3D" id="3.30.70.2740">
    <property type="match status" value="1"/>
</dbReference>
<protein>
    <submittedName>
        <fullName evidence="5">FAD-binding oxidoreductase</fullName>
    </submittedName>
</protein>
<organism evidence="5 6">
    <name type="scientific">Brevundimonas goettingensis</name>
    <dbReference type="NCBI Taxonomy" id="2774190"/>
    <lineage>
        <taxon>Bacteria</taxon>
        <taxon>Pseudomonadati</taxon>
        <taxon>Pseudomonadota</taxon>
        <taxon>Alphaproteobacteria</taxon>
        <taxon>Caulobacterales</taxon>
        <taxon>Caulobacteraceae</taxon>
        <taxon>Brevundimonas</taxon>
    </lineage>
</organism>
<name>A0A975GWG7_9CAUL</name>
<dbReference type="AlphaFoldDB" id="A0A975GWG7"/>
<reference evidence="5" key="1">
    <citation type="submission" date="2020-09" db="EMBL/GenBank/DDBJ databases">
        <title>Brevundimonas sp. LVF2 isolated from a puddle in Goettingen, Germany.</title>
        <authorList>
            <person name="Friedrich I."/>
            <person name="Klassen A."/>
            <person name="Hannes N."/>
            <person name="Schneider D."/>
            <person name="Hertel R."/>
            <person name="Daniel R."/>
        </authorList>
    </citation>
    <scope>NUCLEOTIDE SEQUENCE</scope>
    <source>
        <strain evidence="5">LVF2</strain>
    </source>
</reference>
<dbReference type="InterPro" id="IPR016167">
    <property type="entry name" value="FAD-bd_PCMH_sub1"/>
</dbReference>
<keyword evidence="6" id="KW-1185">Reference proteome</keyword>
<dbReference type="InterPro" id="IPR004113">
    <property type="entry name" value="FAD-bd_oxidored_4_C"/>
</dbReference>
<dbReference type="PANTHER" id="PTHR43716:SF2">
    <property type="entry name" value="BLL6224 PROTEIN"/>
    <property type="match status" value="1"/>
</dbReference>
<dbReference type="GO" id="GO:0071949">
    <property type="term" value="F:FAD binding"/>
    <property type="evidence" value="ECO:0007669"/>
    <property type="project" value="InterPro"/>
</dbReference>
<evidence type="ECO:0000256" key="3">
    <source>
        <dbReference type="ARBA" id="ARBA00022827"/>
    </source>
</evidence>
<dbReference type="InterPro" id="IPR016164">
    <property type="entry name" value="FAD-linked_Oxase-like_C"/>
</dbReference>
<dbReference type="GO" id="GO:0003824">
    <property type="term" value="F:catalytic activity"/>
    <property type="evidence" value="ECO:0007669"/>
    <property type="project" value="InterPro"/>
</dbReference>
<comment type="similarity">
    <text evidence="1">Belongs to the FAD-binding oxidoreductase/transferase type 4 family.</text>
</comment>
<dbReference type="GO" id="GO:0022904">
    <property type="term" value="P:respiratory electron transport chain"/>
    <property type="evidence" value="ECO:0007669"/>
    <property type="project" value="TreeGrafter"/>
</dbReference>
<dbReference type="Gene3D" id="1.10.45.10">
    <property type="entry name" value="Vanillyl-alcohol Oxidase, Chain A, domain 4"/>
    <property type="match status" value="1"/>
</dbReference>
<dbReference type="Pfam" id="PF02913">
    <property type="entry name" value="FAD-oxidase_C"/>
    <property type="match status" value="1"/>
</dbReference>
<dbReference type="InterPro" id="IPR051264">
    <property type="entry name" value="FAD-oxidored/transferase_4"/>
</dbReference>
<dbReference type="InterPro" id="IPR016166">
    <property type="entry name" value="FAD-bd_PCMH"/>
</dbReference>
<evidence type="ECO:0000313" key="6">
    <source>
        <dbReference type="Proteomes" id="UP000663918"/>
    </source>
</evidence>
<keyword evidence="2" id="KW-0285">Flavoprotein</keyword>
<evidence type="ECO:0000256" key="1">
    <source>
        <dbReference type="ARBA" id="ARBA00008000"/>
    </source>
</evidence>
<dbReference type="SUPFAM" id="SSF56176">
    <property type="entry name" value="FAD-binding/transporter-associated domain-like"/>
    <property type="match status" value="1"/>
</dbReference>
<proteinExistence type="inferred from homology"/>
<evidence type="ECO:0000259" key="4">
    <source>
        <dbReference type="PROSITE" id="PS51387"/>
    </source>
</evidence>
<dbReference type="RefSeq" id="WP_207931916.1">
    <property type="nucleotide sequence ID" value="NZ_CP062222.1"/>
</dbReference>
<dbReference type="KEGG" id="bgoe:IFJ75_07170"/>
<evidence type="ECO:0000313" key="5">
    <source>
        <dbReference type="EMBL" id="QTC92636.1"/>
    </source>
</evidence>
<dbReference type="Gene3D" id="3.30.70.2190">
    <property type="match status" value="1"/>
</dbReference>
<gene>
    <name evidence="5" type="ORF">IFJ75_07170</name>
</gene>
<dbReference type="Gene3D" id="3.30.43.10">
    <property type="entry name" value="Uridine Diphospho-n-acetylenolpyruvylglucosamine Reductase, domain 2"/>
    <property type="match status" value="1"/>
</dbReference>
<dbReference type="EMBL" id="CP062222">
    <property type="protein sequence ID" value="QTC92636.1"/>
    <property type="molecule type" value="Genomic_DNA"/>
</dbReference>
<dbReference type="SUPFAM" id="SSF55103">
    <property type="entry name" value="FAD-linked oxidases, C-terminal domain"/>
    <property type="match status" value="1"/>
</dbReference>
<sequence length="472" mass="50399">MTAPSPAVLPIVLDELKAALGPAGWSQDPFTLAPHLTEWRGRWTGETPILLTPGSTEEVAKAVSICAANGVAIIPQGGNTGLVGGQIPYGEVLLSTRRLRAVRDVTPLDDAMTLEAGITLLEAQQHAAAADRFFPLSLAAEGTATIGGVISTNAGGTQVLRYGMMRDQVLGIEAVMPNGEIFNGLKRLRKDNTGYDLKQLLIGAEGTLGVVTAATLKLYPVMRSRAVAMVALETAAASVELLARARAETGGGVEAFELMKRLGAELVIKNIPDTRWPLDPIPEWSVLIEIASGTPGGAEAQLDALLEVAFEEGLITDAAIAQNDSQRAAFWRLREEHSAALKPEGGGWKHDVSVPISRIADYIDEATAAVERFHPGARVSVFGHVGDGNLHYDILPAVGEDIPAFIARWKEGSQVVHDVVARYDGSISAEHGLGRLKTDEVRKYKSPLEVETMAAIRRAIDPKRIMNPAVLF</sequence>
<dbReference type="PANTHER" id="PTHR43716">
    <property type="entry name" value="D-2-HYDROXYGLUTARATE DEHYDROGENASE, MITOCHONDRIAL"/>
    <property type="match status" value="1"/>
</dbReference>
<dbReference type="InterPro" id="IPR016171">
    <property type="entry name" value="Vanillyl_alc_oxidase_C-sub2"/>
</dbReference>
<dbReference type="Pfam" id="PF01565">
    <property type="entry name" value="FAD_binding_4"/>
    <property type="match status" value="1"/>
</dbReference>
<dbReference type="InterPro" id="IPR016169">
    <property type="entry name" value="FAD-bd_PCMH_sub2"/>
</dbReference>
<dbReference type="InterPro" id="IPR006094">
    <property type="entry name" value="Oxid_FAD_bind_N"/>
</dbReference>
<dbReference type="Gene3D" id="3.30.465.10">
    <property type="match status" value="1"/>
</dbReference>
<dbReference type="Proteomes" id="UP000663918">
    <property type="component" value="Chromosome"/>
</dbReference>
<keyword evidence="3" id="KW-0274">FAD</keyword>
<evidence type="ECO:0000256" key="2">
    <source>
        <dbReference type="ARBA" id="ARBA00022630"/>
    </source>
</evidence>
<feature type="domain" description="FAD-binding PCMH-type" evidence="4">
    <location>
        <begin position="43"/>
        <end position="221"/>
    </location>
</feature>
<dbReference type="PROSITE" id="PS51387">
    <property type="entry name" value="FAD_PCMH"/>
    <property type="match status" value="1"/>
</dbReference>
<accession>A0A975GWG7</accession>
<dbReference type="InterPro" id="IPR036318">
    <property type="entry name" value="FAD-bd_PCMH-like_sf"/>
</dbReference>